<evidence type="ECO:0000313" key="1">
    <source>
        <dbReference type="EMBL" id="GFR90163.1"/>
    </source>
</evidence>
<protein>
    <recommendedName>
        <fullName evidence="3">Reverse transcriptase domain-containing protein</fullName>
    </recommendedName>
</protein>
<accession>A0AAV4GXA5</accession>
<organism evidence="1 2">
    <name type="scientific">Elysia marginata</name>
    <dbReference type="NCBI Taxonomy" id="1093978"/>
    <lineage>
        <taxon>Eukaryota</taxon>
        <taxon>Metazoa</taxon>
        <taxon>Spiralia</taxon>
        <taxon>Lophotrochozoa</taxon>
        <taxon>Mollusca</taxon>
        <taxon>Gastropoda</taxon>
        <taxon>Heterobranchia</taxon>
        <taxon>Euthyneura</taxon>
        <taxon>Panpulmonata</taxon>
        <taxon>Sacoglossa</taxon>
        <taxon>Placobranchoidea</taxon>
        <taxon>Plakobranchidae</taxon>
        <taxon>Elysia</taxon>
    </lineage>
</organism>
<name>A0AAV4GXA5_9GAST</name>
<sequence length="94" mass="10277">MPESLNDHTSVPINGRPICNLRLADDIDLMAASNSELQDLTRSAAAYRMEASAVSVIVKSKVMINSKEPKDINICINGTLLVAVDKLKMSERHP</sequence>
<dbReference type="Proteomes" id="UP000762676">
    <property type="component" value="Unassembled WGS sequence"/>
</dbReference>
<keyword evidence="2" id="KW-1185">Reference proteome</keyword>
<evidence type="ECO:0000313" key="2">
    <source>
        <dbReference type="Proteomes" id="UP000762676"/>
    </source>
</evidence>
<reference evidence="1 2" key="1">
    <citation type="journal article" date="2021" name="Elife">
        <title>Chloroplast acquisition without the gene transfer in kleptoplastic sea slugs, Plakobranchus ocellatus.</title>
        <authorList>
            <person name="Maeda T."/>
            <person name="Takahashi S."/>
            <person name="Yoshida T."/>
            <person name="Shimamura S."/>
            <person name="Takaki Y."/>
            <person name="Nagai Y."/>
            <person name="Toyoda A."/>
            <person name="Suzuki Y."/>
            <person name="Arimoto A."/>
            <person name="Ishii H."/>
            <person name="Satoh N."/>
            <person name="Nishiyama T."/>
            <person name="Hasebe M."/>
            <person name="Maruyama T."/>
            <person name="Minagawa J."/>
            <person name="Obokata J."/>
            <person name="Shigenobu S."/>
        </authorList>
    </citation>
    <scope>NUCLEOTIDE SEQUENCE [LARGE SCALE GENOMIC DNA]</scope>
</reference>
<evidence type="ECO:0008006" key="3">
    <source>
        <dbReference type="Google" id="ProtNLM"/>
    </source>
</evidence>
<proteinExistence type="predicted"/>
<dbReference type="EMBL" id="BMAT01001673">
    <property type="protein sequence ID" value="GFR90163.1"/>
    <property type="molecule type" value="Genomic_DNA"/>
</dbReference>
<dbReference type="AlphaFoldDB" id="A0AAV4GXA5"/>
<gene>
    <name evidence="1" type="ORF">ElyMa_000810500</name>
</gene>
<comment type="caution">
    <text evidence="1">The sequence shown here is derived from an EMBL/GenBank/DDBJ whole genome shotgun (WGS) entry which is preliminary data.</text>
</comment>